<dbReference type="RefSeq" id="WP_344725054.1">
    <property type="nucleotide sequence ID" value="NZ_BAAAUS010000028.1"/>
</dbReference>
<sequence>MRGFHPEAMYEFKGAGDAVEELTDRVTFVDGDVVDHQRMWRISGAEAADPLTSGIVLAEGSTDSTVRGEDGPRRWAGKAGNPFWVEPDVLHAALACCPRPRGVRDLMATVSSRARSRARR</sequence>
<dbReference type="Proteomes" id="UP001597114">
    <property type="component" value="Unassembled WGS sequence"/>
</dbReference>
<accession>A0ABW4F7J6</accession>
<keyword evidence="2" id="KW-1185">Reference proteome</keyword>
<dbReference type="EMBL" id="JBHUCO010000054">
    <property type="protein sequence ID" value="MFD1522978.1"/>
    <property type="molecule type" value="Genomic_DNA"/>
</dbReference>
<organism evidence="1 2">
    <name type="scientific">Pseudonocardia yunnanensis</name>
    <dbReference type="NCBI Taxonomy" id="58107"/>
    <lineage>
        <taxon>Bacteria</taxon>
        <taxon>Bacillati</taxon>
        <taxon>Actinomycetota</taxon>
        <taxon>Actinomycetes</taxon>
        <taxon>Pseudonocardiales</taxon>
        <taxon>Pseudonocardiaceae</taxon>
        <taxon>Pseudonocardia</taxon>
    </lineage>
</organism>
<reference evidence="2" key="1">
    <citation type="journal article" date="2019" name="Int. J. Syst. Evol. Microbiol.">
        <title>The Global Catalogue of Microorganisms (GCM) 10K type strain sequencing project: providing services to taxonomists for standard genome sequencing and annotation.</title>
        <authorList>
            <consortium name="The Broad Institute Genomics Platform"/>
            <consortium name="The Broad Institute Genome Sequencing Center for Infectious Disease"/>
            <person name="Wu L."/>
            <person name="Ma J."/>
        </authorList>
    </citation>
    <scope>NUCLEOTIDE SEQUENCE [LARGE SCALE GENOMIC DNA]</scope>
    <source>
        <strain evidence="2">CCM 7043</strain>
    </source>
</reference>
<evidence type="ECO:0000313" key="1">
    <source>
        <dbReference type="EMBL" id="MFD1522978.1"/>
    </source>
</evidence>
<comment type="caution">
    <text evidence="1">The sequence shown here is derived from an EMBL/GenBank/DDBJ whole genome shotgun (WGS) entry which is preliminary data.</text>
</comment>
<gene>
    <name evidence="1" type="ORF">ACFSJD_36210</name>
</gene>
<name>A0ABW4F7J6_9PSEU</name>
<proteinExistence type="predicted"/>
<evidence type="ECO:0000313" key="2">
    <source>
        <dbReference type="Proteomes" id="UP001597114"/>
    </source>
</evidence>
<protein>
    <submittedName>
        <fullName evidence="1">Uncharacterized protein</fullName>
    </submittedName>
</protein>